<protein>
    <recommendedName>
        <fullName evidence="2">precorrin-2 dehydrogenase</fullName>
        <ecNumber evidence="2">1.3.1.76</ecNumber>
    </recommendedName>
</protein>
<dbReference type="InterPro" id="IPR035996">
    <property type="entry name" value="4pyrrol_Methylase_sf"/>
</dbReference>
<evidence type="ECO:0000256" key="6">
    <source>
        <dbReference type="ARBA" id="ARBA00047561"/>
    </source>
</evidence>
<keyword evidence="4" id="KW-0520">NAD</keyword>
<dbReference type="Pfam" id="PF13241">
    <property type="entry name" value="NAD_binding_7"/>
    <property type="match status" value="1"/>
</dbReference>
<evidence type="ECO:0000259" key="9">
    <source>
        <dbReference type="Pfam" id="PF14824"/>
    </source>
</evidence>
<dbReference type="Gene3D" id="3.40.1010.10">
    <property type="entry name" value="Cobalt-precorrin-4 Transmethylase, Domain 1"/>
    <property type="match status" value="1"/>
</dbReference>
<dbReference type="Proteomes" id="UP001566331">
    <property type="component" value="Unassembled WGS sequence"/>
</dbReference>
<gene>
    <name evidence="10" type="ORF">AB6713_11830</name>
</gene>
<dbReference type="InterPro" id="IPR036291">
    <property type="entry name" value="NAD(P)-bd_dom_sf"/>
</dbReference>
<feature type="domain" description="Tetrapyrrole methylase" evidence="7">
    <location>
        <begin position="219"/>
        <end position="324"/>
    </location>
</feature>
<proteinExistence type="predicted"/>
<dbReference type="SUPFAM" id="SSF75615">
    <property type="entry name" value="Siroheme synthase middle domains-like"/>
    <property type="match status" value="1"/>
</dbReference>
<dbReference type="InterPro" id="IPR028281">
    <property type="entry name" value="Sirohaem_synthase_central"/>
</dbReference>
<sequence length="326" mass="35126">MPLFPMFADLSDREVLVVGGGEVAARKIEALLHAGARVQVHAEACNGAISRWCEQGRVRRREGEFDPNWLDQAWLLVAATDDRAFNARLAAEAGRRRRLANIVDDAELSTFQVPAIVDRAPLLVAISSGGAAPMLARRLRERLEALLDHSLGDFAGLFARHRGAIRQRLPQLIQRRRWMEQVIDGPVPVLLQAGEQEAAEEAFQDALRRGPEMPVAGSVVLVGAGSGDPGLLTLKALRALNQVDLLVCDAALGPAVPALARRDAARLAMPVDDDARLDLLARHAGAGERVVCVGAGDPFRRPPGDRLPRQLAERGIACEVIAGVVP</sequence>
<dbReference type="PANTHER" id="PTHR35330">
    <property type="entry name" value="SIROHEME BIOSYNTHESIS PROTEIN MET8"/>
    <property type="match status" value="1"/>
</dbReference>
<dbReference type="InterPro" id="IPR000878">
    <property type="entry name" value="4pyrrol_Mease"/>
</dbReference>
<evidence type="ECO:0000313" key="11">
    <source>
        <dbReference type="Proteomes" id="UP001566331"/>
    </source>
</evidence>
<dbReference type="PANTHER" id="PTHR35330:SF1">
    <property type="entry name" value="SIROHEME BIOSYNTHESIS PROTEIN MET8"/>
    <property type="match status" value="1"/>
</dbReference>
<dbReference type="InterPro" id="IPR037115">
    <property type="entry name" value="Sirohaem_synt_dimer_dom_sf"/>
</dbReference>
<dbReference type="InterPro" id="IPR006367">
    <property type="entry name" value="Sirohaem_synthase_N"/>
</dbReference>
<dbReference type="InterPro" id="IPR019478">
    <property type="entry name" value="Sirohaem_synthase_dimer_dom"/>
</dbReference>
<dbReference type="Gene3D" id="3.30.160.110">
    <property type="entry name" value="Siroheme synthase, domain 2"/>
    <property type="match status" value="1"/>
</dbReference>
<dbReference type="EMBL" id="JBFWIC010000015">
    <property type="protein sequence ID" value="MEZ0475299.1"/>
    <property type="molecule type" value="Genomic_DNA"/>
</dbReference>
<feature type="domain" description="Siroheme synthase central" evidence="9">
    <location>
        <begin position="121"/>
        <end position="145"/>
    </location>
</feature>
<evidence type="ECO:0000256" key="5">
    <source>
        <dbReference type="ARBA" id="ARBA00023244"/>
    </source>
</evidence>
<evidence type="ECO:0000256" key="3">
    <source>
        <dbReference type="ARBA" id="ARBA00023002"/>
    </source>
</evidence>
<keyword evidence="11" id="KW-1185">Reference proteome</keyword>
<dbReference type="InterPro" id="IPR014777">
    <property type="entry name" value="4pyrrole_Mease_sub1"/>
</dbReference>
<evidence type="ECO:0000259" key="8">
    <source>
        <dbReference type="Pfam" id="PF10414"/>
    </source>
</evidence>
<keyword evidence="5" id="KW-0627">Porphyrin biosynthesis</keyword>
<comment type="pathway">
    <text evidence="1">Porphyrin-containing compound metabolism; siroheme biosynthesis; sirohydrochlorin from precorrin-2: step 1/1.</text>
</comment>
<comment type="catalytic activity">
    <reaction evidence="6">
        <text>precorrin-2 + NAD(+) = sirohydrochlorin + NADH + 2 H(+)</text>
        <dbReference type="Rhea" id="RHEA:15613"/>
        <dbReference type="ChEBI" id="CHEBI:15378"/>
        <dbReference type="ChEBI" id="CHEBI:57540"/>
        <dbReference type="ChEBI" id="CHEBI:57945"/>
        <dbReference type="ChEBI" id="CHEBI:58351"/>
        <dbReference type="ChEBI" id="CHEBI:58827"/>
        <dbReference type="EC" id="1.3.1.76"/>
    </reaction>
</comment>
<dbReference type="Gene3D" id="1.10.8.210">
    <property type="entry name" value="Sirohaem synthase, dimerisation domain"/>
    <property type="match status" value="1"/>
</dbReference>
<organism evidence="10 11">
    <name type="scientific">Luteimonas salinilitoris</name>
    <dbReference type="NCBI Taxonomy" id="3237697"/>
    <lineage>
        <taxon>Bacteria</taxon>
        <taxon>Pseudomonadati</taxon>
        <taxon>Pseudomonadota</taxon>
        <taxon>Gammaproteobacteria</taxon>
        <taxon>Lysobacterales</taxon>
        <taxon>Lysobacteraceae</taxon>
        <taxon>Luteimonas</taxon>
    </lineage>
</organism>
<evidence type="ECO:0000256" key="2">
    <source>
        <dbReference type="ARBA" id="ARBA00012400"/>
    </source>
</evidence>
<dbReference type="SUPFAM" id="SSF51735">
    <property type="entry name" value="NAD(P)-binding Rossmann-fold domains"/>
    <property type="match status" value="1"/>
</dbReference>
<dbReference type="Pfam" id="PF00590">
    <property type="entry name" value="TP_methylase"/>
    <property type="match status" value="1"/>
</dbReference>
<reference evidence="10 11" key="1">
    <citation type="submission" date="2024-07" db="EMBL/GenBank/DDBJ databases">
        <title>Luteimonas salilacus sp. nov., isolated from the shore soil of Salt Lake in Tibet of China.</title>
        <authorList>
            <person name="Zhang X."/>
            <person name="Li A."/>
        </authorList>
    </citation>
    <scope>NUCLEOTIDE SEQUENCE [LARGE SCALE GENOMIC DNA]</scope>
    <source>
        <strain evidence="10 11">B3-2-R+30</strain>
    </source>
</reference>
<evidence type="ECO:0000259" key="7">
    <source>
        <dbReference type="Pfam" id="PF00590"/>
    </source>
</evidence>
<keyword evidence="3" id="KW-0560">Oxidoreductase</keyword>
<dbReference type="Pfam" id="PF10414">
    <property type="entry name" value="CysG_dimeriser"/>
    <property type="match status" value="1"/>
</dbReference>
<comment type="caution">
    <text evidence="10">The sequence shown here is derived from an EMBL/GenBank/DDBJ whole genome shotgun (WGS) entry which is preliminary data.</text>
</comment>
<dbReference type="Gene3D" id="3.40.50.720">
    <property type="entry name" value="NAD(P)-binding Rossmann-like Domain"/>
    <property type="match status" value="1"/>
</dbReference>
<name>A0ABV4HRB9_9GAMM</name>
<evidence type="ECO:0000313" key="10">
    <source>
        <dbReference type="EMBL" id="MEZ0475299.1"/>
    </source>
</evidence>
<accession>A0ABV4HRB9</accession>
<dbReference type="Pfam" id="PF14824">
    <property type="entry name" value="Sirohm_synth_M"/>
    <property type="match status" value="1"/>
</dbReference>
<evidence type="ECO:0000256" key="1">
    <source>
        <dbReference type="ARBA" id="ARBA00005010"/>
    </source>
</evidence>
<dbReference type="EC" id="1.3.1.76" evidence="2"/>
<dbReference type="SUPFAM" id="SSF53790">
    <property type="entry name" value="Tetrapyrrole methylase"/>
    <property type="match status" value="1"/>
</dbReference>
<dbReference type="InterPro" id="IPR028161">
    <property type="entry name" value="Met8-like"/>
</dbReference>
<evidence type="ECO:0000256" key="4">
    <source>
        <dbReference type="ARBA" id="ARBA00023027"/>
    </source>
</evidence>
<feature type="domain" description="Sirohaem synthase dimerisation" evidence="8">
    <location>
        <begin position="150"/>
        <end position="207"/>
    </location>
</feature>
<dbReference type="NCBIfam" id="TIGR01470">
    <property type="entry name" value="cysG_Nterm"/>
    <property type="match status" value="1"/>
</dbReference>
<dbReference type="RefSeq" id="WP_370562794.1">
    <property type="nucleotide sequence ID" value="NZ_JBFWIB010000002.1"/>
</dbReference>